<dbReference type="EMBL" id="RJKX01000011">
    <property type="protein sequence ID" value="ROQ01619.1"/>
    <property type="molecule type" value="Genomic_DNA"/>
</dbReference>
<keyword evidence="5" id="KW-1185">Reference proteome</keyword>
<dbReference type="Gene3D" id="3.30.70.360">
    <property type="match status" value="1"/>
</dbReference>
<dbReference type="SUPFAM" id="SSF53187">
    <property type="entry name" value="Zn-dependent exopeptidases"/>
    <property type="match status" value="1"/>
</dbReference>
<gene>
    <name evidence="4" type="ORF">EDC65_0800</name>
</gene>
<comment type="caution">
    <text evidence="4">The sequence shown here is derived from an EMBL/GenBank/DDBJ whole genome shotgun (WGS) entry which is preliminary data.</text>
</comment>
<sequence length="415" mass="45488">MDELKRQLLGWLEADRDELIRFMSGFLQAKSANPPGDTREAADHISRYLQARQVPHRFVAAFDHMPNVVGTYEGGAGEGRHLVLNGHIDVFPAIDDYGWSGEVKDGKIFGRGASDMKTGTAAGVFAYAYLHRLREHLKGKLTLTCVSDEQSGGKYGTRYLFETIPDEVKGDCCLNGEPSGINNIRFMEKGTLRFRVTARAPGGHGGYPHLSANPIKIVAAIVQEMERFHGRRAPMPADIAAALDTPEAIAGTNKGMGDGAADVVRFITVNPGVIQGGLKVNQIAPDCMVEFDLRIPFGFDRDEILAEVRAIVGAHPEASMEMFDAHSYPPSAADPNGEMVRILQDNVKSLKGFTPVPLSSLGGSDSRYWRYDGIPAYLYGPSPVSMGRRDEHVTVEEFLHIVTTHVLSAFDYLRK</sequence>
<keyword evidence="2" id="KW-0378">Hydrolase</keyword>
<reference evidence="4 5" key="1">
    <citation type="submission" date="2018-11" db="EMBL/GenBank/DDBJ databases">
        <title>Genomic Encyclopedia of Type Strains, Phase IV (KMG-IV): sequencing the most valuable type-strain genomes for metagenomic binning, comparative biology and taxonomic classification.</title>
        <authorList>
            <person name="Goeker M."/>
        </authorList>
    </citation>
    <scope>NUCLEOTIDE SEQUENCE [LARGE SCALE GENOMIC DNA]</scope>
    <source>
        <strain evidence="4 5">DSM 5900</strain>
    </source>
</reference>
<evidence type="ECO:0000313" key="4">
    <source>
        <dbReference type="EMBL" id="ROQ01619.1"/>
    </source>
</evidence>
<dbReference type="AlphaFoldDB" id="A0A3N1ME96"/>
<dbReference type="Proteomes" id="UP000278222">
    <property type="component" value="Unassembled WGS sequence"/>
</dbReference>
<dbReference type="InterPro" id="IPR036264">
    <property type="entry name" value="Bact_exopeptidase_dim_dom"/>
</dbReference>
<proteinExistence type="predicted"/>
<dbReference type="PANTHER" id="PTHR43808">
    <property type="entry name" value="ACETYLORNITHINE DEACETYLASE"/>
    <property type="match status" value="1"/>
</dbReference>
<dbReference type="InterPro" id="IPR002933">
    <property type="entry name" value="Peptidase_M20"/>
</dbReference>
<evidence type="ECO:0000259" key="3">
    <source>
        <dbReference type="Pfam" id="PF07687"/>
    </source>
</evidence>
<evidence type="ECO:0000256" key="1">
    <source>
        <dbReference type="ARBA" id="ARBA00022723"/>
    </source>
</evidence>
<protein>
    <submittedName>
        <fullName evidence="4">Succinyl-diaminopimelate desuccinylase</fullName>
    </submittedName>
</protein>
<organism evidence="4 5">
    <name type="scientific">Stella humosa</name>
    <dbReference type="NCBI Taxonomy" id="94"/>
    <lineage>
        <taxon>Bacteria</taxon>
        <taxon>Pseudomonadati</taxon>
        <taxon>Pseudomonadota</taxon>
        <taxon>Alphaproteobacteria</taxon>
        <taxon>Rhodospirillales</taxon>
        <taxon>Stellaceae</taxon>
        <taxon>Stella</taxon>
    </lineage>
</organism>
<dbReference type="Gene3D" id="3.40.630.10">
    <property type="entry name" value="Zn peptidases"/>
    <property type="match status" value="1"/>
</dbReference>
<dbReference type="InterPro" id="IPR011650">
    <property type="entry name" value="Peptidase_M20_dimer"/>
</dbReference>
<feature type="domain" description="Peptidase M20 dimerisation" evidence="3">
    <location>
        <begin position="188"/>
        <end position="317"/>
    </location>
</feature>
<name>A0A3N1ME96_9PROT</name>
<dbReference type="InterPro" id="IPR050072">
    <property type="entry name" value="Peptidase_M20A"/>
</dbReference>
<evidence type="ECO:0000313" key="5">
    <source>
        <dbReference type="Proteomes" id="UP000278222"/>
    </source>
</evidence>
<evidence type="ECO:0000256" key="2">
    <source>
        <dbReference type="ARBA" id="ARBA00022801"/>
    </source>
</evidence>
<dbReference type="RefSeq" id="WP_170216324.1">
    <property type="nucleotide sequence ID" value="NZ_AP019700.1"/>
</dbReference>
<dbReference type="Pfam" id="PF07687">
    <property type="entry name" value="M20_dimer"/>
    <property type="match status" value="1"/>
</dbReference>
<dbReference type="Pfam" id="PF01546">
    <property type="entry name" value="Peptidase_M20"/>
    <property type="match status" value="1"/>
</dbReference>
<accession>A0A3N1ME96</accession>
<dbReference type="PANTHER" id="PTHR43808:SF32">
    <property type="entry name" value="ARGE_DAPE-RELATED DEACYLASE"/>
    <property type="match status" value="1"/>
</dbReference>
<keyword evidence="1" id="KW-0479">Metal-binding</keyword>
<dbReference type="SUPFAM" id="SSF55031">
    <property type="entry name" value="Bacterial exopeptidase dimerisation domain"/>
    <property type="match status" value="1"/>
</dbReference>
<dbReference type="GO" id="GO:0016787">
    <property type="term" value="F:hydrolase activity"/>
    <property type="evidence" value="ECO:0007669"/>
    <property type="project" value="UniProtKB-KW"/>
</dbReference>
<dbReference type="GO" id="GO:0046872">
    <property type="term" value="F:metal ion binding"/>
    <property type="evidence" value="ECO:0007669"/>
    <property type="project" value="UniProtKB-KW"/>
</dbReference>